<keyword evidence="5 9" id="KW-0648">Protein biosynthesis</keyword>
<evidence type="ECO:0000256" key="4">
    <source>
        <dbReference type="ARBA" id="ARBA00022840"/>
    </source>
</evidence>
<dbReference type="PANTHER" id="PTHR46264">
    <property type="entry name" value="TYROSINE-TRNA LIGASE"/>
    <property type="match status" value="1"/>
</dbReference>
<evidence type="ECO:0000256" key="5">
    <source>
        <dbReference type="ARBA" id="ARBA00022917"/>
    </source>
</evidence>
<evidence type="ECO:0000256" key="8">
    <source>
        <dbReference type="ARBA" id="ARBA00048248"/>
    </source>
</evidence>
<comment type="similarity">
    <text evidence="9">Belongs to the class-I aminoacyl-tRNA synthetase family.</text>
</comment>
<dbReference type="EMBL" id="KF901046">
    <property type="protein sequence ID" value="AIF16117.1"/>
    <property type="molecule type" value="Genomic_DNA"/>
</dbReference>
<evidence type="ECO:0000256" key="3">
    <source>
        <dbReference type="ARBA" id="ARBA00022741"/>
    </source>
</evidence>
<dbReference type="Gene3D" id="3.40.50.620">
    <property type="entry name" value="HUPs"/>
    <property type="match status" value="1"/>
</dbReference>
<dbReference type="AlphaFoldDB" id="A0A075HNW2"/>
<dbReference type="GO" id="GO:0006437">
    <property type="term" value="P:tyrosyl-tRNA aminoacylation"/>
    <property type="evidence" value="ECO:0007669"/>
    <property type="project" value="TreeGrafter"/>
</dbReference>
<evidence type="ECO:0000256" key="1">
    <source>
        <dbReference type="ARBA" id="ARBA00013160"/>
    </source>
</evidence>
<dbReference type="PANTHER" id="PTHR46264:SF4">
    <property type="entry name" value="TYROSINE--TRNA LIGASE, CYTOPLASMIC"/>
    <property type="match status" value="1"/>
</dbReference>
<sequence length="216" mass="24589">MDVTEKVGLVSRPPTEEVVTQDELLELFKTNSKPKHYIGIEISGFLHLGSLISTGFKINDFVKAGADCTVFLADWHTLLNEKMGGSFETIRKVSKYYEDAFRLVCPEANVVLGTDLYDSKKEYWSELVHIAKHMSLARTMRTLTIMGRSEKDEKVDLAKLIYPAMQAADIHHDKKISACIKSYVLFFAIYFTRNNRNEWVEGFVHQHGNGKSSTTF</sequence>
<dbReference type="GO" id="GO:0005524">
    <property type="term" value="F:ATP binding"/>
    <property type="evidence" value="ECO:0007669"/>
    <property type="project" value="UniProtKB-KW"/>
</dbReference>
<keyword evidence="3 9" id="KW-0547">Nucleotide-binding</keyword>
<dbReference type="EC" id="6.1.1.1" evidence="1"/>
<keyword evidence="4 9" id="KW-0067">ATP-binding</keyword>
<dbReference type="InterPro" id="IPR002305">
    <property type="entry name" value="aa-tRNA-synth_Ic"/>
</dbReference>
<organism evidence="10">
    <name type="scientific">uncultured marine thaumarchaeote KM3_72_F07</name>
    <dbReference type="NCBI Taxonomy" id="1456263"/>
    <lineage>
        <taxon>Archaea</taxon>
        <taxon>Nitrososphaerota</taxon>
        <taxon>environmental samples</taxon>
    </lineage>
</organism>
<comment type="catalytic activity">
    <reaction evidence="8">
        <text>tRNA(Tyr) + L-tyrosine + ATP = L-tyrosyl-tRNA(Tyr) + AMP + diphosphate + H(+)</text>
        <dbReference type="Rhea" id="RHEA:10220"/>
        <dbReference type="Rhea" id="RHEA-COMP:9706"/>
        <dbReference type="Rhea" id="RHEA-COMP:9707"/>
        <dbReference type="ChEBI" id="CHEBI:15378"/>
        <dbReference type="ChEBI" id="CHEBI:30616"/>
        <dbReference type="ChEBI" id="CHEBI:33019"/>
        <dbReference type="ChEBI" id="CHEBI:58315"/>
        <dbReference type="ChEBI" id="CHEBI:78442"/>
        <dbReference type="ChEBI" id="CHEBI:78536"/>
        <dbReference type="ChEBI" id="CHEBI:456215"/>
        <dbReference type="EC" id="6.1.1.1"/>
    </reaction>
</comment>
<keyword evidence="6 9" id="KW-0030">Aminoacyl-tRNA synthetase</keyword>
<evidence type="ECO:0000313" key="10">
    <source>
        <dbReference type="EMBL" id="AIF16117.1"/>
    </source>
</evidence>
<evidence type="ECO:0000256" key="6">
    <source>
        <dbReference type="ARBA" id="ARBA00023146"/>
    </source>
</evidence>
<dbReference type="InterPro" id="IPR050489">
    <property type="entry name" value="Tyr-tRNA_synthase"/>
</dbReference>
<evidence type="ECO:0000256" key="9">
    <source>
        <dbReference type="RuleBase" id="RU363036"/>
    </source>
</evidence>
<dbReference type="GO" id="GO:0004831">
    <property type="term" value="F:tyrosine-tRNA ligase activity"/>
    <property type="evidence" value="ECO:0007669"/>
    <property type="project" value="UniProtKB-EC"/>
</dbReference>
<accession>A0A075HNW2</accession>
<dbReference type="InterPro" id="IPR014729">
    <property type="entry name" value="Rossmann-like_a/b/a_fold"/>
</dbReference>
<keyword evidence="2 9" id="KW-0436">Ligase</keyword>
<name>A0A075HNW2_9ARCH</name>
<proteinExistence type="inferred from homology"/>
<dbReference type="GO" id="GO:0005737">
    <property type="term" value="C:cytoplasm"/>
    <property type="evidence" value="ECO:0007669"/>
    <property type="project" value="TreeGrafter"/>
</dbReference>
<dbReference type="SUPFAM" id="SSF52374">
    <property type="entry name" value="Nucleotidylyl transferase"/>
    <property type="match status" value="1"/>
</dbReference>
<evidence type="ECO:0000256" key="2">
    <source>
        <dbReference type="ARBA" id="ARBA00022598"/>
    </source>
</evidence>
<dbReference type="Pfam" id="PF00579">
    <property type="entry name" value="tRNA-synt_1b"/>
    <property type="match status" value="1"/>
</dbReference>
<gene>
    <name evidence="10" type="primary">YARS</name>
    <name evidence="10" type="synonym">tyrS</name>
</gene>
<evidence type="ECO:0000256" key="7">
    <source>
        <dbReference type="ARBA" id="ARBA00033323"/>
    </source>
</evidence>
<protein>
    <recommendedName>
        <fullName evidence="1">tyrosine--tRNA ligase</fullName>
        <ecNumber evidence="1">6.1.1.1</ecNumber>
    </recommendedName>
    <alternativeName>
        <fullName evidence="7">Tyrosyl-tRNA synthetase</fullName>
    </alternativeName>
</protein>
<reference evidence="10" key="1">
    <citation type="journal article" date="2014" name="Genome Biol. Evol.">
        <title>Pangenome evidence for extensive interdomain horizontal transfer affecting lineage core and shell genes in uncultured planktonic thaumarchaeota and euryarchaeota.</title>
        <authorList>
            <person name="Deschamps P."/>
            <person name="Zivanovic Y."/>
            <person name="Moreira D."/>
            <person name="Rodriguez-Valera F."/>
            <person name="Lopez-Garcia P."/>
        </authorList>
    </citation>
    <scope>NUCLEOTIDE SEQUENCE</scope>
</reference>